<name>A0A380L0Z6_9STRE</name>
<keyword evidence="1" id="KW-0812">Transmembrane</keyword>
<evidence type="ECO:0000313" key="3">
    <source>
        <dbReference type="Proteomes" id="UP000254634"/>
    </source>
</evidence>
<dbReference type="RefSeq" id="WP_018371515.1">
    <property type="nucleotide sequence ID" value="NZ_UHFR01000005.1"/>
</dbReference>
<organism evidence="2 3">
    <name type="scientific">Streptococcus massiliensis</name>
    <dbReference type="NCBI Taxonomy" id="313439"/>
    <lineage>
        <taxon>Bacteria</taxon>
        <taxon>Bacillati</taxon>
        <taxon>Bacillota</taxon>
        <taxon>Bacilli</taxon>
        <taxon>Lactobacillales</taxon>
        <taxon>Streptococcaceae</taxon>
        <taxon>Streptococcus</taxon>
    </lineage>
</organism>
<dbReference type="AlphaFoldDB" id="A0A380L0Z6"/>
<evidence type="ECO:0000313" key="2">
    <source>
        <dbReference type="EMBL" id="SUN77250.1"/>
    </source>
</evidence>
<dbReference type="InterPro" id="IPR021257">
    <property type="entry name" value="DUF2809"/>
</dbReference>
<dbReference type="Proteomes" id="UP000254634">
    <property type="component" value="Unassembled WGS sequence"/>
</dbReference>
<proteinExistence type="predicted"/>
<accession>A0A380L0Z6</accession>
<reference evidence="2" key="1">
    <citation type="submission" date="2018-06" db="EMBL/GenBank/DDBJ databases">
        <authorList>
            <consortium name="Pathogen Informatics"/>
            <person name="Doyle S."/>
        </authorList>
    </citation>
    <scope>NUCLEOTIDE SEQUENCE [LARGE SCALE GENOMIC DNA]</scope>
    <source>
        <strain evidence="2">NCTC13765</strain>
    </source>
</reference>
<dbReference type="STRING" id="1123307.GCA_000380065_00824"/>
<keyword evidence="1" id="KW-0472">Membrane</keyword>
<gene>
    <name evidence="2" type="ORF">NCTC13765_01767</name>
</gene>
<feature type="transmembrane region" description="Helical" evidence="1">
    <location>
        <begin position="88"/>
        <end position="111"/>
    </location>
</feature>
<sequence length="121" mass="13446">MRSKRLCLAVLIIILGLLSRKVAFLPAALGDALWASTVFLAWGIVFPRLSGKWLALLALVSSWLVEFSQLLTWDWLVELRATTIGHLLLGQGFLVSDLIAYALGIAGMWGLENFLYKKKTD</sequence>
<protein>
    <submittedName>
        <fullName evidence="2">Protein of uncharacterized function (DUF2809)</fullName>
    </submittedName>
</protein>
<keyword evidence="1" id="KW-1133">Transmembrane helix</keyword>
<dbReference type="Pfam" id="PF10990">
    <property type="entry name" value="DUF2809"/>
    <property type="match status" value="1"/>
</dbReference>
<keyword evidence="3" id="KW-1185">Reference proteome</keyword>
<evidence type="ECO:0000256" key="1">
    <source>
        <dbReference type="SAM" id="Phobius"/>
    </source>
</evidence>
<dbReference type="EMBL" id="UHFR01000005">
    <property type="protein sequence ID" value="SUN77250.1"/>
    <property type="molecule type" value="Genomic_DNA"/>
</dbReference>
<dbReference type="OrthoDB" id="5360192at2"/>